<dbReference type="RefSeq" id="XP_019050731.1">
    <property type="nucleotide sequence ID" value="XM_019187853.1"/>
</dbReference>
<sequence>MATHVPAAHLVEQTLRQRAAQASTALPTFASTFGGGPYQRTGPFSTLFRQGAQQQRPQSAFAPGTGTSIPSYYNGTNTNANTNPYYRPAFGFRPPPPTPPSNVWYGLNGRKYNPASGQPPPSWFFNGTNTGTNTGTGWGGTNLGGGVGINNTNTSTNASGFGGNPQLQAFWNSTLPANVPRTANGPSTVGQAFTSYLTKLGNDASTTYTDSHQAIIDKISLRDRISQVIDQKSLAIRSYRQNNFGYGHFDMTALDRAEAERDTLYKRREEVTEEIDSLWEVKEQALKRVIRVGQVEKSWRGGEVGLREAGEISRDLGSTFFGRNGNAFTWSTWDNVLISRSGQRSAINPFLRRNEGLDQPQFQPQGTSFLGTPAGMGNTSYNPFARMFGGSSTPLSAFRRFSL</sequence>
<name>A0A1B9GFE0_9TREE</name>
<organism evidence="2">
    <name type="scientific">Kwoniella bestiolae CBS 10118</name>
    <dbReference type="NCBI Taxonomy" id="1296100"/>
    <lineage>
        <taxon>Eukaryota</taxon>
        <taxon>Fungi</taxon>
        <taxon>Dikarya</taxon>
        <taxon>Basidiomycota</taxon>
        <taxon>Agaricomycotina</taxon>
        <taxon>Tremellomycetes</taxon>
        <taxon>Tremellales</taxon>
        <taxon>Cryptococcaceae</taxon>
        <taxon>Kwoniella</taxon>
    </lineage>
</organism>
<dbReference type="EMBL" id="KI894018">
    <property type="protein sequence ID" value="OCF29661.1"/>
    <property type="molecule type" value="Genomic_DNA"/>
</dbReference>
<evidence type="ECO:0000313" key="4">
    <source>
        <dbReference type="Proteomes" id="UP000092730"/>
    </source>
</evidence>
<dbReference type="Proteomes" id="UP000092730">
    <property type="component" value="Chromosome 1"/>
</dbReference>
<evidence type="ECO:0000256" key="1">
    <source>
        <dbReference type="SAM" id="MobiDB-lite"/>
    </source>
</evidence>
<feature type="region of interest" description="Disordered" evidence="1">
    <location>
        <begin position="50"/>
        <end position="76"/>
    </location>
</feature>
<dbReference type="KEGG" id="kbi:30205571"/>
<reference evidence="3" key="4">
    <citation type="submission" date="2024-02" db="EMBL/GenBank/DDBJ databases">
        <title>Comparative genomics of Cryptococcus and Kwoniella reveals pathogenesis evolution and contrasting modes of karyotype evolution via chromosome fusion or intercentromeric recombination.</title>
        <authorList>
            <person name="Coelho M.A."/>
            <person name="David-Palma M."/>
            <person name="Shea T."/>
            <person name="Bowers K."/>
            <person name="McGinley-Smith S."/>
            <person name="Mohammad A.W."/>
            <person name="Gnirke A."/>
            <person name="Yurkov A.M."/>
            <person name="Nowrousian M."/>
            <person name="Sun S."/>
            <person name="Cuomo C.A."/>
            <person name="Heitman J."/>
        </authorList>
    </citation>
    <scope>NUCLEOTIDE SEQUENCE</scope>
    <source>
        <strain evidence="3">CBS 10118</strain>
    </source>
</reference>
<gene>
    <name evidence="2" type="ORF">I302_01172</name>
    <name evidence="3" type="ORF">I302_102482</name>
</gene>
<reference evidence="2" key="1">
    <citation type="submission" date="2013-07" db="EMBL/GenBank/DDBJ databases">
        <title>The Genome Sequence of Cryptococcus bestiolae CBS10118.</title>
        <authorList>
            <consortium name="The Broad Institute Genome Sequencing Platform"/>
            <person name="Cuomo C."/>
            <person name="Litvintseva A."/>
            <person name="Chen Y."/>
            <person name="Heitman J."/>
            <person name="Sun S."/>
            <person name="Springer D."/>
            <person name="Dromer F."/>
            <person name="Young S.K."/>
            <person name="Zeng Q."/>
            <person name="Gargeya S."/>
            <person name="Fitzgerald M."/>
            <person name="Abouelleil A."/>
            <person name="Alvarado L."/>
            <person name="Berlin A.M."/>
            <person name="Chapman S.B."/>
            <person name="Dewar J."/>
            <person name="Goldberg J."/>
            <person name="Griggs A."/>
            <person name="Gujja S."/>
            <person name="Hansen M."/>
            <person name="Howarth C."/>
            <person name="Imamovic A."/>
            <person name="Larimer J."/>
            <person name="McCowan C."/>
            <person name="Murphy C."/>
            <person name="Pearson M."/>
            <person name="Priest M."/>
            <person name="Roberts A."/>
            <person name="Saif S."/>
            <person name="Shea T."/>
            <person name="Sykes S."/>
            <person name="Wortman J."/>
            <person name="Nusbaum C."/>
            <person name="Birren B."/>
        </authorList>
    </citation>
    <scope>NUCLEOTIDE SEQUENCE [LARGE SCALE GENOMIC DNA]</scope>
    <source>
        <strain evidence="2">CBS 10118</strain>
    </source>
</reference>
<protein>
    <submittedName>
        <fullName evidence="2">Uncharacterized protein</fullName>
    </submittedName>
</protein>
<reference evidence="2" key="3">
    <citation type="submission" date="2014-01" db="EMBL/GenBank/DDBJ databases">
        <title>Evolution of pathogenesis and genome organization in the Tremellales.</title>
        <authorList>
            <person name="Cuomo C."/>
            <person name="Litvintseva A."/>
            <person name="Heitman J."/>
            <person name="Chen Y."/>
            <person name="Sun S."/>
            <person name="Springer D."/>
            <person name="Dromer F."/>
            <person name="Young S."/>
            <person name="Zeng Q."/>
            <person name="Chapman S."/>
            <person name="Gujja S."/>
            <person name="Saif S."/>
            <person name="Birren B."/>
        </authorList>
    </citation>
    <scope>NUCLEOTIDE SEQUENCE</scope>
    <source>
        <strain evidence="2">CBS 10118</strain>
    </source>
</reference>
<evidence type="ECO:0000313" key="2">
    <source>
        <dbReference type="EMBL" id="OCF29661.1"/>
    </source>
</evidence>
<evidence type="ECO:0000313" key="3">
    <source>
        <dbReference type="EMBL" id="WVW80498.1"/>
    </source>
</evidence>
<dbReference type="GeneID" id="30205571"/>
<accession>A0A1B9GFE0</accession>
<reference evidence="3" key="2">
    <citation type="submission" date="2013-07" db="EMBL/GenBank/DDBJ databases">
        <authorList>
            <consortium name="The Broad Institute Genome Sequencing Platform"/>
            <person name="Cuomo C."/>
            <person name="Litvintseva A."/>
            <person name="Chen Y."/>
            <person name="Heitman J."/>
            <person name="Sun S."/>
            <person name="Springer D."/>
            <person name="Dromer F."/>
            <person name="Young S.K."/>
            <person name="Zeng Q."/>
            <person name="Gargeya S."/>
            <person name="Fitzgerald M."/>
            <person name="Abouelleil A."/>
            <person name="Alvarado L."/>
            <person name="Berlin A.M."/>
            <person name="Chapman S.B."/>
            <person name="Dewar J."/>
            <person name="Goldberg J."/>
            <person name="Griggs A."/>
            <person name="Gujja S."/>
            <person name="Hansen M."/>
            <person name="Howarth C."/>
            <person name="Imamovic A."/>
            <person name="Larimer J."/>
            <person name="McCowan C."/>
            <person name="Murphy C."/>
            <person name="Pearson M."/>
            <person name="Priest M."/>
            <person name="Roberts A."/>
            <person name="Saif S."/>
            <person name="Shea T."/>
            <person name="Sykes S."/>
            <person name="Wortman J."/>
            <person name="Nusbaum C."/>
            <person name="Birren B."/>
        </authorList>
    </citation>
    <scope>NUCLEOTIDE SEQUENCE</scope>
    <source>
        <strain evidence="3">CBS 10118</strain>
    </source>
</reference>
<keyword evidence="4" id="KW-1185">Reference proteome</keyword>
<proteinExistence type="predicted"/>
<dbReference type="EMBL" id="CP144541">
    <property type="protein sequence ID" value="WVW80498.1"/>
    <property type="molecule type" value="Genomic_DNA"/>
</dbReference>
<dbReference type="AlphaFoldDB" id="A0A1B9GFE0"/>
<dbReference type="VEuPathDB" id="FungiDB:I302_01172"/>